<accession>A0ACD1GQB8</accession>
<sequence>MREIFTMSKRVGQRARWYPWKKAYRSQKHKLHKKTHNIHAQFFYGYSPFDIQVLAPAPKFTPRDDQNKNNQSGKIKINVVAVVNGS</sequence>
<dbReference type="EMBL" id="KZ825310">
    <property type="protein sequence ID" value="RAH51569.1"/>
    <property type="molecule type" value="Genomic_DNA"/>
</dbReference>
<organism evidence="1 2">
    <name type="scientific">Aspergillus brunneoviolaceus CBS 621.78</name>
    <dbReference type="NCBI Taxonomy" id="1450534"/>
    <lineage>
        <taxon>Eukaryota</taxon>
        <taxon>Fungi</taxon>
        <taxon>Dikarya</taxon>
        <taxon>Ascomycota</taxon>
        <taxon>Pezizomycotina</taxon>
        <taxon>Eurotiomycetes</taxon>
        <taxon>Eurotiomycetidae</taxon>
        <taxon>Eurotiales</taxon>
        <taxon>Aspergillaceae</taxon>
        <taxon>Aspergillus</taxon>
        <taxon>Aspergillus subgen. Circumdati</taxon>
    </lineage>
</organism>
<dbReference type="Proteomes" id="UP000249057">
    <property type="component" value="Unassembled WGS sequence"/>
</dbReference>
<keyword evidence="2" id="KW-1185">Reference proteome</keyword>
<gene>
    <name evidence="1" type="ORF">BO95DRAFT_6368</name>
</gene>
<evidence type="ECO:0000313" key="2">
    <source>
        <dbReference type="Proteomes" id="UP000249057"/>
    </source>
</evidence>
<evidence type="ECO:0000313" key="1">
    <source>
        <dbReference type="EMBL" id="RAH51569.1"/>
    </source>
</evidence>
<protein>
    <submittedName>
        <fullName evidence="1">Uncharacterized protein</fullName>
    </submittedName>
</protein>
<reference evidence="1" key="1">
    <citation type="submission" date="2018-02" db="EMBL/GenBank/DDBJ databases">
        <title>The genomes of Aspergillus section Nigri reveals drivers in fungal speciation.</title>
        <authorList>
            <consortium name="DOE Joint Genome Institute"/>
            <person name="Vesth T.C."/>
            <person name="Nybo J."/>
            <person name="Theobald S."/>
            <person name="Brandl J."/>
            <person name="Frisvad J.C."/>
            <person name="Nielsen K.F."/>
            <person name="Lyhne E.K."/>
            <person name="Kogle M.E."/>
            <person name="Kuo A."/>
            <person name="Riley R."/>
            <person name="Clum A."/>
            <person name="Nolan M."/>
            <person name="Lipzen A."/>
            <person name="Salamov A."/>
            <person name="Henrissat B."/>
            <person name="Wiebenga A."/>
            <person name="De vries R.P."/>
            <person name="Grigoriev I.V."/>
            <person name="Mortensen U.H."/>
            <person name="Andersen M.R."/>
            <person name="Baker S.E."/>
        </authorList>
    </citation>
    <scope>NUCLEOTIDE SEQUENCE</scope>
    <source>
        <strain evidence="1">CBS 621.78</strain>
    </source>
</reference>
<proteinExistence type="predicted"/>
<name>A0ACD1GQB8_9EURO</name>